<dbReference type="Proteomes" id="UP000008457">
    <property type="component" value="Chromosome"/>
</dbReference>
<proteinExistence type="predicted"/>
<dbReference type="Gene3D" id="2.60.120.260">
    <property type="entry name" value="Galactose-binding domain-like"/>
    <property type="match status" value="1"/>
</dbReference>
<keyword evidence="4" id="KW-1185">Reference proteome</keyword>
<dbReference type="eggNOG" id="COG4926">
    <property type="taxonomic scope" value="Bacteria"/>
</dbReference>
<accession>F3ZVD1</accession>
<evidence type="ECO:0000313" key="3">
    <source>
        <dbReference type="EMBL" id="AEE95281.1"/>
    </source>
</evidence>
<dbReference type="Pfam" id="PF18994">
    <property type="entry name" value="Prophage_tailD1"/>
    <property type="match status" value="1"/>
</dbReference>
<dbReference type="Pfam" id="PF06605">
    <property type="entry name" value="Prophage_tail"/>
    <property type="match status" value="1"/>
</dbReference>
<gene>
    <name evidence="3" type="ordered locus">Mahau_0058</name>
</gene>
<dbReference type="HOGENOM" id="CLU_017356_0_0_9"/>
<protein>
    <submittedName>
        <fullName evidence="3">Phage minor structural protein</fullName>
    </submittedName>
</protein>
<dbReference type="AlphaFoldDB" id="F3ZVD1"/>
<dbReference type="KEGG" id="mas:Mahau_0058"/>
<dbReference type="InterPro" id="IPR007119">
    <property type="entry name" value="Phage_tail_spike_N"/>
</dbReference>
<dbReference type="EMBL" id="CP002360">
    <property type="protein sequence ID" value="AEE95281.1"/>
    <property type="molecule type" value="Genomic_DNA"/>
</dbReference>
<evidence type="ECO:0000313" key="4">
    <source>
        <dbReference type="Proteomes" id="UP000008457"/>
    </source>
</evidence>
<dbReference type="InterPro" id="IPR010572">
    <property type="entry name" value="Tail_dom"/>
</dbReference>
<evidence type="ECO:0000259" key="1">
    <source>
        <dbReference type="Pfam" id="PF06605"/>
    </source>
</evidence>
<dbReference type="OrthoDB" id="2240714at2"/>
<name>F3ZVD1_MAHA5</name>
<evidence type="ECO:0000259" key="2">
    <source>
        <dbReference type="Pfam" id="PF18994"/>
    </source>
</evidence>
<dbReference type="RefSeq" id="WP_013779715.1">
    <property type="nucleotide sequence ID" value="NC_015520.1"/>
</dbReference>
<organism evidence="3 4">
    <name type="scientific">Mahella australiensis (strain DSM 15567 / CIP 107919 / 50-1 BON)</name>
    <dbReference type="NCBI Taxonomy" id="697281"/>
    <lineage>
        <taxon>Bacteria</taxon>
        <taxon>Bacillati</taxon>
        <taxon>Bacillota</taxon>
        <taxon>Clostridia</taxon>
        <taxon>Thermoanaerobacterales</taxon>
        <taxon>Thermoanaerobacterales Family IV. Incertae Sedis</taxon>
        <taxon>Mahella</taxon>
    </lineage>
</organism>
<dbReference type="STRING" id="697281.Mahau_0058"/>
<reference evidence="4" key="1">
    <citation type="submission" date="2010-11" db="EMBL/GenBank/DDBJ databases">
        <title>The complete genome of Mahella australiensis DSM 15567.</title>
        <authorList>
            <consortium name="US DOE Joint Genome Institute (JGI-PGF)"/>
            <person name="Lucas S."/>
            <person name="Copeland A."/>
            <person name="Lapidus A."/>
            <person name="Bruce D."/>
            <person name="Goodwin L."/>
            <person name="Pitluck S."/>
            <person name="Kyrpides N."/>
            <person name="Mavromatis K."/>
            <person name="Pagani I."/>
            <person name="Ivanova N."/>
            <person name="Teshima H."/>
            <person name="Brettin T."/>
            <person name="Detter J.C."/>
            <person name="Han C."/>
            <person name="Tapia R."/>
            <person name="Land M."/>
            <person name="Hauser L."/>
            <person name="Markowitz V."/>
            <person name="Cheng J.-F."/>
            <person name="Hugenholtz P."/>
            <person name="Woyke T."/>
            <person name="Wu D."/>
            <person name="Spring S."/>
            <person name="Pukall R."/>
            <person name="Steenblock K."/>
            <person name="Schneider S."/>
            <person name="Klenk H.-P."/>
            <person name="Eisen J.A."/>
        </authorList>
    </citation>
    <scope>NUCLEOTIDE SEQUENCE [LARGE SCALE GENOMIC DNA]</scope>
    <source>
        <strain evidence="4">DSM 15567 / CIP 107919 / 50-1 BON</strain>
    </source>
</reference>
<dbReference type="InterPro" id="IPR044051">
    <property type="entry name" value="Prophage_tail_N"/>
</dbReference>
<reference evidence="3 4" key="2">
    <citation type="journal article" date="2011" name="Stand. Genomic Sci.">
        <title>Complete genome sequence of Mahella australiensis type strain (50-1 BON).</title>
        <authorList>
            <person name="Sikorski J."/>
            <person name="Teshima H."/>
            <person name="Nolan M."/>
            <person name="Lucas S."/>
            <person name="Hammon N."/>
            <person name="Deshpande S."/>
            <person name="Cheng J.F."/>
            <person name="Pitluck S."/>
            <person name="Liolios K."/>
            <person name="Pagani I."/>
            <person name="Ivanova N."/>
            <person name="Huntemann M."/>
            <person name="Mavromatis K."/>
            <person name="Ovchinikova G."/>
            <person name="Pati A."/>
            <person name="Tapia R."/>
            <person name="Han C."/>
            <person name="Goodwin L."/>
            <person name="Chen A."/>
            <person name="Palaniappan K."/>
            <person name="Land M."/>
            <person name="Hauser L."/>
            <person name="Ngatchou-Djao O.D."/>
            <person name="Rohde M."/>
            <person name="Pukall R."/>
            <person name="Spring S."/>
            <person name="Abt B."/>
            <person name="Goker M."/>
            <person name="Detter J.C."/>
            <person name="Woyke T."/>
            <person name="Bristow J."/>
            <person name="Markowitz V."/>
            <person name="Hugenholtz P."/>
            <person name="Eisen J.A."/>
            <person name="Kyrpides N.C."/>
            <person name="Klenk H.P."/>
            <person name="Lapidus A."/>
        </authorList>
    </citation>
    <scope>NUCLEOTIDE SEQUENCE [LARGE SCALE GENOMIC DNA]</scope>
    <source>
        <strain evidence="4">DSM 15567 / CIP 107919 / 50-1 BON</strain>
    </source>
</reference>
<sequence length="459" mass="50855">MRNYPIVVDNNGNPVAVLDKAFDAKMTDQLITDTNGQETIEFSLPMDDRKRGYLDNEVHIRCMGREFSVRVLEDTRSQDGQLTTKVTAEATWYDLADPEPVSNLSMTNVGARPVIDKILKNTNWTVGTVEISIPRNFAIGDPVSPLEALRQVPLVYGGELQFDSINKKVNLLEQVGEERGILFAYKKNISEVRRIMDTRDIVTRIYPYGASGLTIASVNNGKEYIEDYSWFDTVGKPRLLKAATVQDERFTNPSHLKQWAEDKLAKASWPTISYEVSVALLDDIPDLGDIVIVYDEELGLNQRMRVAQRSIDVLEPFNSTVQLDTALKTLADQMVDTGGGGTSVAAVTDAVQQAMEDVVMFNLLFNSRADDGFNYWINQGWTVDNTAGVSGKAAFVATGQMGVEKSLSQTVSVANREAYTISAQVELDNISMGPSGRIGFEIIIEYEDGTTETQFIEVG</sequence>
<feature type="domain" description="Prophage endopeptidase tail N-terminal" evidence="2">
    <location>
        <begin position="5"/>
        <end position="90"/>
    </location>
</feature>
<dbReference type="NCBIfam" id="TIGR01665">
    <property type="entry name" value="put_anti_recept"/>
    <property type="match status" value="1"/>
</dbReference>
<feature type="domain" description="Tail spike" evidence="1">
    <location>
        <begin position="92"/>
        <end position="336"/>
    </location>
</feature>